<keyword evidence="1" id="KW-0812">Transmembrane</keyword>
<evidence type="ECO:0000313" key="3">
    <source>
        <dbReference type="Proteomes" id="UP001325680"/>
    </source>
</evidence>
<keyword evidence="3" id="KW-1185">Reference proteome</keyword>
<proteinExistence type="predicted"/>
<keyword evidence="1" id="KW-1133">Transmembrane helix</keyword>
<feature type="transmembrane region" description="Helical" evidence="1">
    <location>
        <begin position="166"/>
        <end position="185"/>
    </location>
</feature>
<evidence type="ECO:0000256" key="1">
    <source>
        <dbReference type="SAM" id="Phobius"/>
    </source>
</evidence>
<accession>A0ABZ0W2C6</accession>
<dbReference type="EMBL" id="CP139960">
    <property type="protein sequence ID" value="WQD37433.1"/>
    <property type="molecule type" value="Genomic_DNA"/>
</dbReference>
<evidence type="ECO:0008006" key="4">
    <source>
        <dbReference type="Google" id="ProtNLM"/>
    </source>
</evidence>
<gene>
    <name evidence="2" type="ORF">U0035_17325</name>
</gene>
<sequence length="320" mass="36707">MNGKLLYNSGNGRSGGWIVIATISFLILWFPCVVKAQPVAVRAYTDKSKVLLGEPFWLTLEVKTLNGVKVAPFKVDSIPHFEFLVRDSSRILQQGDTTLYQQYFQLTSFDSGRWVIPQFTFRAFVKTNSVLVDVAFTEDFDPKQPYHDVQPVKDVPFKMDAELERWWYFVAALLILLTLMVYWMTQPQRAKPVVSAVSPAAAYKRAMQSLHDLKADKPDEKYFYAQLVEIFRTYILERTGISSLQHTSNNLVEKIKPLMNDEVKYESLSQVLYLCDFVKFARYHPDDNEAASAFEVIEASINYIEAELKIPVSKTKVEIG</sequence>
<protein>
    <recommendedName>
        <fullName evidence="4">Protein BatD</fullName>
    </recommendedName>
</protein>
<name>A0ABZ0W2C6_9BACT</name>
<evidence type="ECO:0000313" key="2">
    <source>
        <dbReference type="EMBL" id="WQD37433.1"/>
    </source>
</evidence>
<keyword evidence="1" id="KW-0472">Membrane</keyword>
<feature type="transmembrane region" description="Helical" evidence="1">
    <location>
        <begin position="15"/>
        <end position="34"/>
    </location>
</feature>
<organism evidence="2 3">
    <name type="scientific">Niabella yanshanensis</name>
    <dbReference type="NCBI Taxonomy" id="577386"/>
    <lineage>
        <taxon>Bacteria</taxon>
        <taxon>Pseudomonadati</taxon>
        <taxon>Bacteroidota</taxon>
        <taxon>Chitinophagia</taxon>
        <taxon>Chitinophagales</taxon>
        <taxon>Chitinophagaceae</taxon>
        <taxon>Niabella</taxon>
    </lineage>
</organism>
<dbReference type="RefSeq" id="WP_114792456.1">
    <property type="nucleotide sequence ID" value="NZ_CP139960.1"/>
</dbReference>
<reference evidence="2 3" key="1">
    <citation type="submission" date="2023-12" db="EMBL/GenBank/DDBJ databases">
        <title>Genome sequencing and assembly of bacterial species from a model synthetic community.</title>
        <authorList>
            <person name="Hogle S.L."/>
        </authorList>
    </citation>
    <scope>NUCLEOTIDE SEQUENCE [LARGE SCALE GENOMIC DNA]</scope>
    <source>
        <strain evidence="2 3">HAMBI_3031</strain>
    </source>
</reference>
<dbReference type="Proteomes" id="UP001325680">
    <property type="component" value="Chromosome"/>
</dbReference>